<dbReference type="AlphaFoldDB" id="A0A381S6L6"/>
<evidence type="ECO:0008006" key="2">
    <source>
        <dbReference type="Google" id="ProtNLM"/>
    </source>
</evidence>
<dbReference type="Gene3D" id="3.90.1200.10">
    <property type="match status" value="1"/>
</dbReference>
<evidence type="ECO:0000313" key="1">
    <source>
        <dbReference type="EMBL" id="SUZ99700.1"/>
    </source>
</evidence>
<dbReference type="Pfam" id="PF03881">
    <property type="entry name" value="Fructosamin_kin"/>
    <property type="match status" value="1"/>
</dbReference>
<dbReference type="InterPro" id="IPR016477">
    <property type="entry name" value="Fructo-/Ketosamine-3-kinase"/>
</dbReference>
<gene>
    <name evidence="1" type="ORF">METZ01_LOCUS52554</name>
</gene>
<organism evidence="1">
    <name type="scientific">marine metagenome</name>
    <dbReference type="NCBI Taxonomy" id="408172"/>
    <lineage>
        <taxon>unclassified sequences</taxon>
        <taxon>metagenomes</taxon>
        <taxon>ecological metagenomes</taxon>
    </lineage>
</organism>
<dbReference type="SUPFAM" id="SSF56112">
    <property type="entry name" value="Protein kinase-like (PK-like)"/>
    <property type="match status" value="1"/>
</dbReference>
<accession>A0A381S6L6</accession>
<dbReference type="PANTHER" id="PTHR12149:SF8">
    <property type="entry name" value="PROTEIN-RIBULOSAMINE 3-KINASE"/>
    <property type="match status" value="1"/>
</dbReference>
<protein>
    <recommendedName>
        <fullName evidence="2">Protein kinase domain-containing protein</fullName>
    </recommendedName>
</protein>
<sequence length="290" mass="32864">MSIPIKEIARISGLSLVEPAYITTPASGQVIKLKVRSIDSNYFLKLGLLTEHPLLIAEQTGLDALRSAQAVKIPEVLFIGTTSTYSLLITEYLELKTNNFLSGKRLGEQLAALHRHTNEFFGLGDDNWIGLNPQMNNWSTSWTGFFIDYRLSPQFLIASKKGFQSTIEKKANLLMESVELFFTQYKPQPSLLHGDLWSGNWGTINEETPVIFDPAIYYGDREADLAMSKLFGGFPNVFYEAYNHSWPLDSGFNLRQNLYNLYHLLNHLNLFGEVYLNQTNAVLDQLLSEI</sequence>
<proteinExistence type="predicted"/>
<dbReference type="InterPro" id="IPR011009">
    <property type="entry name" value="Kinase-like_dom_sf"/>
</dbReference>
<reference evidence="1" key="1">
    <citation type="submission" date="2018-05" db="EMBL/GenBank/DDBJ databases">
        <authorList>
            <person name="Lanie J.A."/>
            <person name="Ng W.-L."/>
            <person name="Kazmierczak K.M."/>
            <person name="Andrzejewski T.M."/>
            <person name="Davidsen T.M."/>
            <person name="Wayne K.J."/>
            <person name="Tettelin H."/>
            <person name="Glass J.I."/>
            <person name="Rusch D."/>
            <person name="Podicherti R."/>
            <person name="Tsui H.-C.T."/>
            <person name="Winkler M.E."/>
        </authorList>
    </citation>
    <scope>NUCLEOTIDE SEQUENCE</scope>
</reference>
<dbReference type="PIRSF" id="PIRSF006221">
    <property type="entry name" value="Ketosamine-3-kinase"/>
    <property type="match status" value="1"/>
</dbReference>
<dbReference type="Gene3D" id="3.30.200.20">
    <property type="entry name" value="Phosphorylase Kinase, domain 1"/>
    <property type="match status" value="1"/>
</dbReference>
<dbReference type="EMBL" id="UINC01002728">
    <property type="protein sequence ID" value="SUZ99700.1"/>
    <property type="molecule type" value="Genomic_DNA"/>
</dbReference>
<dbReference type="PANTHER" id="PTHR12149">
    <property type="entry name" value="FRUCTOSAMINE 3 KINASE-RELATED PROTEIN"/>
    <property type="match status" value="1"/>
</dbReference>
<name>A0A381S6L6_9ZZZZ</name>